<proteinExistence type="predicted"/>
<evidence type="ECO:0000256" key="1">
    <source>
        <dbReference type="SAM" id="MobiDB-lite"/>
    </source>
</evidence>
<dbReference type="RefSeq" id="WP_158059795.1">
    <property type="nucleotide sequence ID" value="NZ_CP044427.1"/>
</dbReference>
<evidence type="ECO:0000313" key="2">
    <source>
        <dbReference type="EMBL" id="QFG67397.1"/>
    </source>
</evidence>
<feature type="compositionally biased region" description="Gly residues" evidence="1">
    <location>
        <begin position="105"/>
        <end position="121"/>
    </location>
</feature>
<sequence>MTTHPLVSPWMLHDGAGVRAAGERLRELAGLLGGVEVTVASTLGSPVTALGWQGQVTDRAEEASSTARTMLTRLADCCDAAGTALLELAAAMAWHGPRLVELLSDGGGPGPRFGSPGGPGPIFGAEPRDPSIGLPGQPGDPAGASLQSGVGSLTVEPWREVLPVDDRERLVRQHVDDLEVQDQRCHDRLAQVRDDLEAMFPHGTSPEFLRSLVPSQVWRELAAGGIIRHTLPIRSDRNPVVDPRRVGPIRHTLPIRSELRPGCFRVVEPPVRHTLPIREGHRPGDFRTEPPVRHTLPIREGHRPGDFRTEPPVRHTLPIREERTVLAGADVDPGPVTTVEPMDR</sequence>
<name>A0A5J6V1G1_9MICO</name>
<reference evidence="2 3" key="1">
    <citation type="submission" date="2019-09" db="EMBL/GenBank/DDBJ databases">
        <title>Serinicoccus pratensis sp. nov., isolated from meadow soil.</title>
        <authorList>
            <person name="Zhang W."/>
        </authorList>
    </citation>
    <scope>NUCLEOTIDE SEQUENCE [LARGE SCALE GENOMIC DNA]</scope>
    <source>
        <strain evidence="2 3">W204</strain>
    </source>
</reference>
<accession>A0A5J6V1G1</accession>
<feature type="compositionally biased region" description="Basic and acidic residues" evidence="1">
    <location>
        <begin position="276"/>
        <end position="324"/>
    </location>
</feature>
<dbReference type="AlphaFoldDB" id="A0A5J6V1G1"/>
<dbReference type="EMBL" id="CP044427">
    <property type="protein sequence ID" value="QFG67397.1"/>
    <property type="molecule type" value="Genomic_DNA"/>
</dbReference>
<protein>
    <submittedName>
        <fullName evidence="2">Uncharacterized protein</fullName>
    </submittedName>
</protein>
<evidence type="ECO:0000313" key="3">
    <source>
        <dbReference type="Proteomes" id="UP000326546"/>
    </source>
</evidence>
<keyword evidence="3" id="KW-1185">Reference proteome</keyword>
<dbReference type="KEGG" id="serw:FY030_00460"/>
<gene>
    <name evidence="2" type="ORF">FY030_00460</name>
</gene>
<dbReference type="OrthoDB" id="9917842at2"/>
<dbReference type="Proteomes" id="UP000326546">
    <property type="component" value="Chromosome"/>
</dbReference>
<feature type="region of interest" description="Disordered" evidence="1">
    <location>
        <begin position="275"/>
        <end position="344"/>
    </location>
</feature>
<feature type="region of interest" description="Disordered" evidence="1">
    <location>
        <begin position="105"/>
        <end position="144"/>
    </location>
</feature>
<organism evidence="2 3">
    <name type="scientific">Ornithinimicrobium pratense</name>
    <dbReference type="NCBI Taxonomy" id="2593973"/>
    <lineage>
        <taxon>Bacteria</taxon>
        <taxon>Bacillati</taxon>
        <taxon>Actinomycetota</taxon>
        <taxon>Actinomycetes</taxon>
        <taxon>Micrococcales</taxon>
        <taxon>Ornithinimicrobiaceae</taxon>
        <taxon>Ornithinimicrobium</taxon>
    </lineage>
</organism>